<comment type="caution">
    <text evidence="1">The sequence shown here is derived from an EMBL/GenBank/DDBJ whole genome shotgun (WGS) entry which is preliminary data.</text>
</comment>
<keyword evidence="2" id="KW-1185">Reference proteome</keyword>
<proteinExistence type="predicted"/>
<protein>
    <submittedName>
        <fullName evidence="1">Uncharacterized protein</fullName>
    </submittedName>
</protein>
<gene>
    <name evidence="1" type="ORF">GCM10009105_31770</name>
</gene>
<organism evidence="1 2">
    <name type="scientific">Dokdonella soli</name>
    <dbReference type="NCBI Taxonomy" id="529810"/>
    <lineage>
        <taxon>Bacteria</taxon>
        <taxon>Pseudomonadati</taxon>
        <taxon>Pseudomonadota</taxon>
        <taxon>Gammaproteobacteria</taxon>
        <taxon>Lysobacterales</taxon>
        <taxon>Rhodanobacteraceae</taxon>
        <taxon>Dokdonella</taxon>
    </lineage>
</organism>
<dbReference type="Proteomes" id="UP001501523">
    <property type="component" value="Unassembled WGS sequence"/>
</dbReference>
<accession>A0ABP3U281</accession>
<evidence type="ECO:0000313" key="1">
    <source>
        <dbReference type="EMBL" id="GAA0721448.1"/>
    </source>
</evidence>
<dbReference type="EMBL" id="BAAAEU010000024">
    <property type="protein sequence ID" value="GAA0721448.1"/>
    <property type="molecule type" value="Genomic_DNA"/>
</dbReference>
<dbReference type="RefSeq" id="WP_343792894.1">
    <property type="nucleotide sequence ID" value="NZ_BAAAEU010000024.1"/>
</dbReference>
<sequence>MRRDSVVRDTSYTLTQWRATYGPFSPRAHLADRNIAELYLRLDANFPAQIYLHFVRQGPRYAFDRRETGLCLGQWKWRARLSFATFRAELIARTQHLLDGGATYHDFAPAPGATTCP</sequence>
<reference evidence="2" key="1">
    <citation type="journal article" date="2019" name="Int. J. Syst. Evol. Microbiol.">
        <title>The Global Catalogue of Microorganisms (GCM) 10K type strain sequencing project: providing services to taxonomists for standard genome sequencing and annotation.</title>
        <authorList>
            <consortium name="The Broad Institute Genomics Platform"/>
            <consortium name="The Broad Institute Genome Sequencing Center for Infectious Disease"/>
            <person name="Wu L."/>
            <person name="Ma J."/>
        </authorList>
    </citation>
    <scope>NUCLEOTIDE SEQUENCE [LARGE SCALE GENOMIC DNA]</scope>
    <source>
        <strain evidence="2">JCM 15421</strain>
    </source>
</reference>
<evidence type="ECO:0000313" key="2">
    <source>
        <dbReference type="Proteomes" id="UP001501523"/>
    </source>
</evidence>
<name>A0ABP3U281_9GAMM</name>